<accession>A0A4R1CKT9</accession>
<dbReference type="Pfam" id="PF20103">
    <property type="entry name" value="DUF6493"/>
    <property type="match status" value="1"/>
</dbReference>
<comment type="caution">
    <text evidence="2">The sequence shown here is derived from an EMBL/GenBank/DDBJ whole genome shotgun (WGS) entry which is preliminary data.</text>
</comment>
<dbReference type="OrthoDB" id="3245799at2"/>
<feature type="domain" description="DUF6493" evidence="1">
    <location>
        <begin position="38"/>
        <end position="308"/>
    </location>
</feature>
<dbReference type="Proteomes" id="UP000295453">
    <property type="component" value="Unassembled WGS sequence"/>
</dbReference>
<keyword evidence="3" id="KW-1185">Reference proteome</keyword>
<reference evidence="2 3" key="1">
    <citation type="submission" date="2019-03" db="EMBL/GenBank/DDBJ databases">
        <authorList>
            <person name="Kim M.K.M."/>
        </authorList>
    </citation>
    <scope>NUCLEOTIDE SEQUENCE [LARGE SCALE GENOMIC DNA]</scope>
    <source>
        <strain evidence="2 3">18JY15-6</strain>
    </source>
</reference>
<name>A0A4R1CKT9_9ACTN</name>
<dbReference type="InterPro" id="IPR045472">
    <property type="entry name" value="DUF6493"/>
</dbReference>
<protein>
    <recommendedName>
        <fullName evidence="1">DUF6493 domain-containing protein</fullName>
    </recommendedName>
</protein>
<evidence type="ECO:0000259" key="1">
    <source>
        <dbReference type="Pfam" id="PF20103"/>
    </source>
</evidence>
<dbReference type="RefSeq" id="WP_131580802.1">
    <property type="nucleotide sequence ID" value="NZ_SJZJ01000001.1"/>
</dbReference>
<dbReference type="AlphaFoldDB" id="A0A4R1CKT9"/>
<evidence type="ECO:0000313" key="2">
    <source>
        <dbReference type="EMBL" id="TCJ31065.1"/>
    </source>
</evidence>
<proteinExistence type="predicted"/>
<evidence type="ECO:0000313" key="3">
    <source>
        <dbReference type="Proteomes" id="UP000295453"/>
    </source>
</evidence>
<organism evidence="2 3">
    <name type="scientific">Nocardioides jejuensis</name>
    <dbReference type="NCBI Taxonomy" id="2502782"/>
    <lineage>
        <taxon>Bacteria</taxon>
        <taxon>Bacillati</taxon>
        <taxon>Actinomycetota</taxon>
        <taxon>Actinomycetes</taxon>
        <taxon>Propionibacteriales</taxon>
        <taxon>Nocardioidaceae</taxon>
        <taxon>Nocardioides</taxon>
    </lineage>
</organism>
<gene>
    <name evidence="2" type="ORF">EPD65_00365</name>
</gene>
<sequence length="434" mass="47374">MSLDAILTWLVRGDTDEVMSGLLNLSDADRKALGPKARGWLTRGNPTRVSSAHAALAVLATAGGHRQAMVAQQAFGFDRFHVDHAVAILKARNPGWLPEFVDSLLDDEFGNWRLARGLVRAGVAPVPDHPEYFRGTVRGVPDYWAKERAPLIDQLDADPALAGDHLITMLATEGTGRLLAYHDKFAETFYAHTPRRLPMAAATWRVTLLALSQEGRLDRGKLLDTVLAAPLRDWAAIDLGWFVVMHDALAPTLDEVAERQGTYARILTAEHGPSVRAAQRELLRLLPDTRFEPEPVIAASRGTLGRADKATVVAQLRLLEKIATAHPELSIVATVQIAMEHSRADVRDQAATILKRLGVDAGKADEPQEFVAAQPEARPQPPLCGQSNRLTSLPKYSLTSSKSSTRSRWSARSTGCCGSPTTAHRLLTSCWNGR</sequence>
<dbReference type="EMBL" id="SJZJ01000001">
    <property type="protein sequence ID" value="TCJ31065.1"/>
    <property type="molecule type" value="Genomic_DNA"/>
</dbReference>